<dbReference type="InterPro" id="IPR023346">
    <property type="entry name" value="Lysozyme-like_dom_sf"/>
</dbReference>
<dbReference type="EMBL" id="MT143512">
    <property type="protein sequence ID" value="QJA97642.1"/>
    <property type="molecule type" value="Genomic_DNA"/>
</dbReference>
<dbReference type="SUPFAM" id="SSF53955">
    <property type="entry name" value="Lysozyme-like"/>
    <property type="match status" value="1"/>
</dbReference>
<dbReference type="AlphaFoldDB" id="A0A6M3LVS7"/>
<evidence type="ECO:0000313" key="2">
    <source>
        <dbReference type="EMBL" id="QJA97642.1"/>
    </source>
</evidence>
<proteinExistence type="predicted"/>
<feature type="domain" description="TtsA-like Glycoside hydrolase family 108" evidence="1">
    <location>
        <begin position="14"/>
        <end position="88"/>
    </location>
</feature>
<evidence type="ECO:0000259" key="1">
    <source>
        <dbReference type="Pfam" id="PF05838"/>
    </source>
</evidence>
<protein>
    <submittedName>
        <fullName evidence="2">Putative glycoside hydrolase</fullName>
    </submittedName>
</protein>
<gene>
    <name evidence="2" type="ORF">MM415B06032_0002</name>
</gene>
<reference evidence="2" key="1">
    <citation type="submission" date="2020-03" db="EMBL/GenBank/DDBJ databases">
        <title>The deep terrestrial virosphere.</title>
        <authorList>
            <person name="Holmfeldt K."/>
            <person name="Nilsson E."/>
            <person name="Simone D."/>
            <person name="Lopez-Fernandez M."/>
            <person name="Wu X."/>
            <person name="de Brujin I."/>
            <person name="Lundin D."/>
            <person name="Andersson A."/>
            <person name="Bertilsson S."/>
            <person name="Dopson M."/>
        </authorList>
    </citation>
    <scope>NUCLEOTIDE SEQUENCE</scope>
    <source>
        <strain evidence="2">MM415B06032</strain>
    </source>
</reference>
<dbReference type="Pfam" id="PF05838">
    <property type="entry name" value="Glyco_hydro_108"/>
    <property type="match status" value="1"/>
</dbReference>
<name>A0A6M3LVS7_9ZZZZ</name>
<dbReference type="GO" id="GO:0016787">
    <property type="term" value="F:hydrolase activity"/>
    <property type="evidence" value="ECO:0007669"/>
    <property type="project" value="UniProtKB-KW"/>
</dbReference>
<sequence length="165" mass="18879">MEITDSRFLQAWKELLAAEGSAFNPNDPGGGSRYGVTKKWHPDVDVENLSEEDAKAIYYQEYWTDLRHKEIGFLPLASKLMNFAANMGFKRAHSLLQRALNFTYADSPAEVLEVDGILGGMTIEAINHHPNGWWLLDRFKLLALGYYHFLNRPADLPSWVRRVLL</sequence>
<keyword evidence="2" id="KW-0378">Hydrolase</keyword>
<dbReference type="InterPro" id="IPR008565">
    <property type="entry name" value="TtsA-like_GH18_dom"/>
</dbReference>
<dbReference type="Gene3D" id="1.20.141.10">
    <property type="entry name" value="Chitosanase, subunit A, domain 1"/>
    <property type="match status" value="1"/>
</dbReference>
<organism evidence="2">
    <name type="scientific">viral metagenome</name>
    <dbReference type="NCBI Taxonomy" id="1070528"/>
    <lineage>
        <taxon>unclassified sequences</taxon>
        <taxon>metagenomes</taxon>
        <taxon>organismal metagenomes</taxon>
    </lineage>
</organism>
<accession>A0A6M3LVS7</accession>